<sequence length="45" mass="4837">MNIFGFCGCGWRRIRFSKGSLGRPHSSIDSVFGAGNKSAFIGGEE</sequence>
<dbReference type="Proteomes" id="UP000075683">
    <property type="component" value="Unassembled WGS sequence"/>
</dbReference>
<protein>
    <submittedName>
        <fullName evidence="1">Uncharacterized protein</fullName>
    </submittedName>
</protein>
<dbReference type="EMBL" id="LQYT01000017">
    <property type="protein sequence ID" value="KYD21630.1"/>
    <property type="molecule type" value="Genomic_DNA"/>
</dbReference>
<accession>A0A150MAQ6</accession>
<proteinExistence type="predicted"/>
<evidence type="ECO:0000313" key="1">
    <source>
        <dbReference type="EMBL" id="KYD21630.1"/>
    </source>
</evidence>
<reference evidence="1 2" key="1">
    <citation type="submission" date="2016-01" db="EMBL/GenBank/DDBJ databases">
        <title>Draft Genome Sequences of Seven Thermophilic Sporeformers Isolated from Foods.</title>
        <authorList>
            <person name="Berendsen E.M."/>
            <person name="Wells-Bennik M.H."/>
            <person name="Krawcyk A.O."/>
            <person name="De Jong A."/>
            <person name="Holsappel S."/>
            <person name="Eijlander R.T."/>
            <person name="Kuipers O.P."/>
        </authorList>
    </citation>
    <scope>NUCLEOTIDE SEQUENCE [LARGE SCALE GENOMIC DNA]</scope>
    <source>
        <strain evidence="1 2">B4135</strain>
    </source>
</reference>
<name>A0A150MAQ6_9BACI</name>
<dbReference type="AlphaFoldDB" id="A0A150MAQ6"/>
<comment type="caution">
    <text evidence="1">The sequence shown here is derived from an EMBL/GenBank/DDBJ whole genome shotgun (WGS) entry which is preliminary data.</text>
</comment>
<organism evidence="1 2">
    <name type="scientific">Caldibacillus debilis</name>
    <dbReference type="NCBI Taxonomy" id="301148"/>
    <lineage>
        <taxon>Bacteria</taxon>
        <taxon>Bacillati</taxon>
        <taxon>Bacillota</taxon>
        <taxon>Bacilli</taxon>
        <taxon>Bacillales</taxon>
        <taxon>Bacillaceae</taxon>
        <taxon>Caldibacillus</taxon>
    </lineage>
</organism>
<gene>
    <name evidence="1" type="ORF">B4135_1638</name>
</gene>
<evidence type="ECO:0000313" key="2">
    <source>
        <dbReference type="Proteomes" id="UP000075683"/>
    </source>
</evidence>